<evidence type="ECO:0000313" key="2">
    <source>
        <dbReference type="EMBL" id="CAF0903928.1"/>
    </source>
</evidence>
<protein>
    <submittedName>
        <fullName evidence="2">Uncharacterized protein</fullName>
    </submittedName>
</protein>
<feature type="region of interest" description="Disordered" evidence="1">
    <location>
        <begin position="1"/>
        <end position="21"/>
    </location>
</feature>
<proteinExistence type="predicted"/>
<gene>
    <name evidence="2" type="ORF">XAT740_LOCUS8174</name>
</gene>
<evidence type="ECO:0000313" key="3">
    <source>
        <dbReference type="Proteomes" id="UP000663828"/>
    </source>
</evidence>
<organism evidence="2 3">
    <name type="scientific">Adineta ricciae</name>
    <name type="common">Rotifer</name>
    <dbReference type="NCBI Taxonomy" id="249248"/>
    <lineage>
        <taxon>Eukaryota</taxon>
        <taxon>Metazoa</taxon>
        <taxon>Spiralia</taxon>
        <taxon>Gnathifera</taxon>
        <taxon>Rotifera</taxon>
        <taxon>Eurotatoria</taxon>
        <taxon>Bdelloidea</taxon>
        <taxon>Adinetida</taxon>
        <taxon>Adinetidae</taxon>
        <taxon>Adineta</taxon>
    </lineage>
</organism>
<dbReference type="Proteomes" id="UP000663828">
    <property type="component" value="Unassembled WGS sequence"/>
</dbReference>
<keyword evidence="3" id="KW-1185">Reference proteome</keyword>
<accession>A0A813ZTH4</accession>
<name>A0A813ZTH4_ADIRI</name>
<reference evidence="2" key="1">
    <citation type="submission" date="2021-02" db="EMBL/GenBank/DDBJ databases">
        <authorList>
            <person name="Nowell W R."/>
        </authorList>
    </citation>
    <scope>NUCLEOTIDE SEQUENCE</scope>
</reference>
<evidence type="ECO:0000256" key="1">
    <source>
        <dbReference type="SAM" id="MobiDB-lite"/>
    </source>
</evidence>
<dbReference type="EMBL" id="CAJNOR010000402">
    <property type="protein sequence ID" value="CAF0903928.1"/>
    <property type="molecule type" value="Genomic_DNA"/>
</dbReference>
<dbReference type="AlphaFoldDB" id="A0A813ZTH4"/>
<sequence>MGNEIAKRKNSYTFDNESHRNRRQYSKFLNDDVLDIIPTESEHNLSDTESEQIRSEARRYSFTLLSATLPVQ</sequence>
<comment type="caution">
    <text evidence="2">The sequence shown here is derived from an EMBL/GenBank/DDBJ whole genome shotgun (WGS) entry which is preliminary data.</text>
</comment>